<gene>
    <name evidence="4" type="ORF">FRY74_12520</name>
</gene>
<organism evidence="4 5">
    <name type="scientific">Vicingus serpentipes</name>
    <dbReference type="NCBI Taxonomy" id="1926625"/>
    <lineage>
        <taxon>Bacteria</taxon>
        <taxon>Pseudomonadati</taxon>
        <taxon>Bacteroidota</taxon>
        <taxon>Flavobacteriia</taxon>
        <taxon>Flavobacteriales</taxon>
        <taxon>Vicingaceae</taxon>
        <taxon>Vicingus</taxon>
    </lineage>
</organism>
<dbReference type="RefSeq" id="WP_147102135.1">
    <property type="nucleotide sequence ID" value="NZ_VOOS01000007.1"/>
</dbReference>
<dbReference type="Proteomes" id="UP000321721">
    <property type="component" value="Unassembled WGS sequence"/>
</dbReference>
<accession>A0A5C6RPW4</accession>
<dbReference type="Pfam" id="PF05935">
    <property type="entry name" value="Arylsulfotrans"/>
    <property type="match status" value="1"/>
</dbReference>
<feature type="signal peptide" evidence="2">
    <location>
        <begin position="1"/>
        <end position="21"/>
    </location>
</feature>
<evidence type="ECO:0000256" key="2">
    <source>
        <dbReference type="SAM" id="SignalP"/>
    </source>
</evidence>
<dbReference type="InterPro" id="IPR053143">
    <property type="entry name" value="Arylsulfate_ST"/>
</dbReference>
<comment type="caution">
    <text evidence="4">The sequence shown here is derived from an EMBL/GenBank/DDBJ whole genome shotgun (WGS) entry which is preliminary data.</text>
</comment>
<keyword evidence="1 2" id="KW-0732">Signal</keyword>
<dbReference type="NCBIfam" id="TIGR04183">
    <property type="entry name" value="Por_Secre_tail"/>
    <property type="match status" value="1"/>
</dbReference>
<evidence type="ECO:0000313" key="5">
    <source>
        <dbReference type="Proteomes" id="UP000321721"/>
    </source>
</evidence>
<dbReference type="SUPFAM" id="SSF50998">
    <property type="entry name" value="Quinoprotein alcohol dehydrogenase-like"/>
    <property type="match status" value="1"/>
</dbReference>
<dbReference type="OrthoDB" id="9815940at2"/>
<dbReference type="InterPro" id="IPR011047">
    <property type="entry name" value="Quinoprotein_ADH-like_sf"/>
</dbReference>
<name>A0A5C6RPW4_9FLAO</name>
<proteinExistence type="predicted"/>
<evidence type="ECO:0000256" key="1">
    <source>
        <dbReference type="ARBA" id="ARBA00022729"/>
    </source>
</evidence>
<evidence type="ECO:0000259" key="3">
    <source>
        <dbReference type="Pfam" id="PF18962"/>
    </source>
</evidence>
<feature type="domain" description="Secretion system C-terminal sorting" evidence="3">
    <location>
        <begin position="481"/>
        <end position="542"/>
    </location>
</feature>
<protein>
    <submittedName>
        <fullName evidence="4">T9SS type A sorting domain-containing protein</fullName>
    </submittedName>
</protein>
<dbReference type="PANTHER" id="PTHR35340:SF5">
    <property type="entry name" value="ASST-DOMAIN-CONTAINING PROTEIN"/>
    <property type="match status" value="1"/>
</dbReference>
<feature type="chain" id="PRO_5023116427" evidence="2">
    <location>
        <begin position="22"/>
        <end position="543"/>
    </location>
</feature>
<dbReference type="EMBL" id="VOOS01000007">
    <property type="protein sequence ID" value="TXB63690.1"/>
    <property type="molecule type" value="Genomic_DNA"/>
</dbReference>
<reference evidence="4 5" key="1">
    <citation type="submission" date="2019-08" db="EMBL/GenBank/DDBJ databases">
        <title>Genome of Vicingus serpentipes NCIMB 15042.</title>
        <authorList>
            <person name="Bowman J.P."/>
        </authorList>
    </citation>
    <scope>NUCLEOTIDE SEQUENCE [LARGE SCALE GENOMIC DNA]</scope>
    <source>
        <strain evidence="4 5">NCIMB 15042</strain>
    </source>
</reference>
<dbReference type="Pfam" id="PF18962">
    <property type="entry name" value="Por_Secre_tail"/>
    <property type="match status" value="1"/>
</dbReference>
<sequence>MKIKKIFFVLTFLVGSVLSLKSQNTVGTIFNSLDAQDGYTLFAYTGDTITYLIDNCGQVVNQWNSEYGAGNSVYLLDDGGLIRCGKTPVTFFNAGGRGGLLEIFDWQGNLNWQFFYSDTLQSLHHDVALLPNGNILAIAFELKTKQESIDAGRDTSLLAENALWPEKIIEIKPIGFDSAEIVWEWHMWDHLIQDYDNTKPNFGVVEEHPELFNLNYAPKNKADWAHANAIDYNADLDQIILSLNFFNEFIIIDHSTSTLEAASSSGGLMGKGGDILYRYGNPESYNHGDSLDRINYSNHNVQWIADSLVDGGKIMIYNNGNGRPAGNYSSIDIIDPLTDAFGNYILEADTTFGPDFPEWSYVAPNPTDFYSPNISGAQRLPNGNTLICQGRDARLFEIDTNEDIVWEYWSPVTNGGILSQGDIPIGNRNVFRALRYEPSYLAFSGKDLTPGLPIELNPDLTDCLTTGVKDFKEFDSFNLSPNPVNDVLRIEINQLDVDFVRIYDISGQLVYESSFVAQIDISNLKSGLYFVSIGQNTRKIIKR</sequence>
<evidence type="ECO:0000313" key="4">
    <source>
        <dbReference type="EMBL" id="TXB63690.1"/>
    </source>
</evidence>
<dbReference type="InterPro" id="IPR026444">
    <property type="entry name" value="Secre_tail"/>
</dbReference>
<dbReference type="AlphaFoldDB" id="A0A5C6RPW4"/>
<dbReference type="InterPro" id="IPR010262">
    <property type="entry name" value="Arylsulfotransferase_bact"/>
</dbReference>
<dbReference type="PANTHER" id="PTHR35340">
    <property type="entry name" value="PQQ ENZYME REPEAT PROTEIN-RELATED"/>
    <property type="match status" value="1"/>
</dbReference>
<dbReference type="GO" id="GO:0004062">
    <property type="term" value="F:aryl sulfotransferase activity"/>
    <property type="evidence" value="ECO:0007669"/>
    <property type="project" value="InterPro"/>
</dbReference>
<keyword evidence="5" id="KW-1185">Reference proteome</keyword>